<protein>
    <submittedName>
        <fullName evidence="1">Uncharacterized protein</fullName>
    </submittedName>
</protein>
<evidence type="ECO:0000313" key="2">
    <source>
        <dbReference type="Proteomes" id="UP001501231"/>
    </source>
</evidence>
<name>A0ABN3KG47_9ACTN</name>
<organism evidence="1 2">
    <name type="scientific">Actinomadura vinacea</name>
    <dbReference type="NCBI Taxonomy" id="115336"/>
    <lineage>
        <taxon>Bacteria</taxon>
        <taxon>Bacillati</taxon>
        <taxon>Actinomycetota</taxon>
        <taxon>Actinomycetes</taxon>
        <taxon>Streptosporangiales</taxon>
        <taxon>Thermomonosporaceae</taxon>
        <taxon>Actinomadura</taxon>
    </lineage>
</organism>
<sequence>MAYRETPQPGAYCVRRADDTMLLTAAQRNAGCRWRYGVPEARHYFKDKSNYCYTTR</sequence>
<dbReference type="Proteomes" id="UP001501231">
    <property type="component" value="Unassembled WGS sequence"/>
</dbReference>
<reference evidence="1 2" key="1">
    <citation type="journal article" date="2019" name="Int. J. Syst. Evol. Microbiol.">
        <title>The Global Catalogue of Microorganisms (GCM) 10K type strain sequencing project: providing services to taxonomists for standard genome sequencing and annotation.</title>
        <authorList>
            <consortium name="The Broad Institute Genomics Platform"/>
            <consortium name="The Broad Institute Genome Sequencing Center for Infectious Disease"/>
            <person name="Wu L."/>
            <person name="Ma J."/>
        </authorList>
    </citation>
    <scope>NUCLEOTIDE SEQUENCE [LARGE SCALE GENOMIC DNA]</scope>
    <source>
        <strain evidence="1 2">JCM 3325</strain>
    </source>
</reference>
<dbReference type="EMBL" id="BAAARW010000044">
    <property type="protein sequence ID" value="GAA2455979.1"/>
    <property type="molecule type" value="Genomic_DNA"/>
</dbReference>
<proteinExistence type="predicted"/>
<keyword evidence="2" id="KW-1185">Reference proteome</keyword>
<comment type="caution">
    <text evidence="1">The sequence shown here is derived from an EMBL/GenBank/DDBJ whole genome shotgun (WGS) entry which is preliminary data.</text>
</comment>
<gene>
    <name evidence="1" type="ORF">GCM10010191_89110</name>
</gene>
<evidence type="ECO:0000313" key="1">
    <source>
        <dbReference type="EMBL" id="GAA2455979.1"/>
    </source>
</evidence>
<accession>A0ABN3KG47</accession>